<keyword evidence="2" id="KW-1185">Reference proteome</keyword>
<evidence type="ECO:0000313" key="1">
    <source>
        <dbReference type="EMBL" id="TGZ56527.1"/>
    </source>
</evidence>
<reference evidence="1 2" key="1">
    <citation type="journal article" date="2019" name="Philos. Trans. R. Soc. Lond., B, Biol. Sci.">
        <title>Ant behaviour and brain gene expression of defending hosts depend on the ecological success of the intruding social parasite.</title>
        <authorList>
            <person name="Kaur R."/>
            <person name="Stoldt M."/>
            <person name="Jongepier E."/>
            <person name="Feldmeyer B."/>
            <person name="Menzel F."/>
            <person name="Bornberg-Bauer E."/>
            <person name="Foitzik S."/>
        </authorList>
    </citation>
    <scope>NUCLEOTIDE SEQUENCE [LARGE SCALE GENOMIC DNA]</scope>
    <source>
        <tissue evidence="1">Whole body</tissue>
    </source>
</reference>
<dbReference type="Proteomes" id="UP000310200">
    <property type="component" value="Unassembled WGS sequence"/>
</dbReference>
<accession>A0A4S2L7Z9</accession>
<protein>
    <submittedName>
        <fullName evidence="1">Uncharacterized protein</fullName>
    </submittedName>
</protein>
<name>A0A4S2L7Z9_9HYME</name>
<gene>
    <name evidence="1" type="ORF">DBV15_10538</name>
</gene>
<organism evidence="1 2">
    <name type="scientific">Temnothorax longispinosus</name>
    <dbReference type="NCBI Taxonomy" id="300112"/>
    <lineage>
        <taxon>Eukaryota</taxon>
        <taxon>Metazoa</taxon>
        <taxon>Ecdysozoa</taxon>
        <taxon>Arthropoda</taxon>
        <taxon>Hexapoda</taxon>
        <taxon>Insecta</taxon>
        <taxon>Pterygota</taxon>
        <taxon>Neoptera</taxon>
        <taxon>Endopterygota</taxon>
        <taxon>Hymenoptera</taxon>
        <taxon>Apocrita</taxon>
        <taxon>Aculeata</taxon>
        <taxon>Formicoidea</taxon>
        <taxon>Formicidae</taxon>
        <taxon>Myrmicinae</taxon>
        <taxon>Temnothorax</taxon>
    </lineage>
</organism>
<sequence length="89" mass="10007">MGCFEKHLIIRVYVRACSGFSYTWPRRHAAMNGLRFMPTSRLDHVALGPLESSGESLIRGEVISCLYERGGRMKGTDNVQQRAIHQLAA</sequence>
<evidence type="ECO:0000313" key="2">
    <source>
        <dbReference type="Proteomes" id="UP000310200"/>
    </source>
</evidence>
<comment type="caution">
    <text evidence="1">The sequence shown here is derived from an EMBL/GenBank/DDBJ whole genome shotgun (WGS) entry which is preliminary data.</text>
</comment>
<dbReference type="EMBL" id="QBLH01000329">
    <property type="protein sequence ID" value="TGZ56527.1"/>
    <property type="molecule type" value="Genomic_DNA"/>
</dbReference>
<dbReference type="AlphaFoldDB" id="A0A4S2L7Z9"/>
<proteinExistence type="predicted"/>